<dbReference type="Proteomes" id="UP000681967">
    <property type="component" value="Unassembled WGS sequence"/>
</dbReference>
<dbReference type="EMBL" id="CAJOBH010001744">
    <property type="protein sequence ID" value="CAF3871035.1"/>
    <property type="molecule type" value="Genomic_DNA"/>
</dbReference>
<feature type="chain" id="PRO_5035603944" evidence="1">
    <location>
        <begin position="20"/>
        <end position="112"/>
    </location>
</feature>
<dbReference type="EMBL" id="CAJNRE010019618">
    <property type="protein sequence ID" value="CAF2203879.1"/>
    <property type="molecule type" value="Genomic_DNA"/>
</dbReference>
<evidence type="ECO:0000313" key="5">
    <source>
        <dbReference type="EMBL" id="CAF3828676.1"/>
    </source>
</evidence>
<dbReference type="Proteomes" id="UP000663855">
    <property type="component" value="Unassembled WGS sequence"/>
</dbReference>
<evidence type="ECO:0000256" key="1">
    <source>
        <dbReference type="SAM" id="SignalP"/>
    </source>
</evidence>
<dbReference type="EMBL" id="CAJNOV010000120">
    <property type="protein sequence ID" value="CAF0991139.1"/>
    <property type="molecule type" value="Genomic_DNA"/>
</dbReference>
<dbReference type="EMBL" id="CAJOBJ010000527">
    <property type="protein sequence ID" value="CAF3828676.1"/>
    <property type="molecule type" value="Genomic_DNA"/>
</dbReference>
<dbReference type="Proteomes" id="UP000681720">
    <property type="component" value="Unassembled WGS sequence"/>
</dbReference>
<evidence type="ECO:0000313" key="8">
    <source>
        <dbReference type="Proteomes" id="UP000663834"/>
    </source>
</evidence>
<dbReference type="Proteomes" id="UP000663834">
    <property type="component" value="Unassembled WGS sequence"/>
</dbReference>
<feature type="signal peptide" evidence="1">
    <location>
        <begin position="1"/>
        <end position="19"/>
    </location>
</feature>
<dbReference type="Proteomes" id="UP000676336">
    <property type="component" value="Unassembled WGS sequence"/>
</dbReference>
<dbReference type="EMBL" id="CAJNOW010000062">
    <property type="protein sequence ID" value="CAF1222039.1"/>
    <property type="molecule type" value="Genomic_DNA"/>
</dbReference>
<organism evidence="3 8">
    <name type="scientific">Rotaria magnacalcarata</name>
    <dbReference type="NCBI Taxonomy" id="392030"/>
    <lineage>
        <taxon>Eukaryota</taxon>
        <taxon>Metazoa</taxon>
        <taxon>Spiralia</taxon>
        <taxon>Gnathifera</taxon>
        <taxon>Rotifera</taxon>
        <taxon>Eurotatoria</taxon>
        <taxon>Bdelloidea</taxon>
        <taxon>Philodinida</taxon>
        <taxon>Philodinidae</taxon>
        <taxon>Rotaria</taxon>
    </lineage>
</organism>
<evidence type="ECO:0000313" key="7">
    <source>
        <dbReference type="EMBL" id="CAF3876294.1"/>
    </source>
</evidence>
<accession>A0A814XYF2</accession>
<gene>
    <name evidence="6" type="ORF">BYL167_LOCUS6918</name>
    <name evidence="2" type="ORF">CJN711_LOCUS1860</name>
    <name evidence="5" type="ORF">GIL414_LOCUS2663</name>
    <name evidence="3" type="ORF">KQP761_LOCUS858</name>
    <name evidence="4" type="ORF">MBJ925_LOCUS35526</name>
    <name evidence="7" type="ORF">SMN809_LOCUS5369</name>
</gene>
<dbReference type="EMBL" id="CAJOBI010001344">
    <property type="protein sequence ID" value="CAF3876294.1"/>
    <property type="molecule type" value="Genomic_DNA"/>
</dbReference>
<reference evidence="3" key="1">
    <citation type="submission" date="2021-02" db="EMBL/GenBank/DDBJ databases">
        <authorList>
            <person name="Nowell W R."/>
        </authorList>
    </citation>
    <scope>NUCLEOTIDE SEQUENCE</scope>
</reference>
<evidence type="ECO:0000313" key="4">
    <source>
        <dbReference type="EMBL" id="CAF2203879.1"/>
    </source>
</evidence>
<dbReference type="AlphaFoldDB" id="A0A814XYF2"/>
<evidence type="ECO:0000313" key="2">
    <source>
        <dbReference type="EMBL" id="CAF0991139.1"/>
    </source>
</evidence>
<dbReference type="OrthoDB" id="10048412at2759"/>
<comment type="caution">
    <text evidence="3">The sequence shown here is derived from an EMBL/GenBank/DDBJ whole genome shotgun (WGS) entry which is preliminary data.</text>
</comment>
<evidence type="ECO:0000313" key="3">
    <source>
        <dbReference type="EMBL" id="CAF1222039.1"/>
    </source>
</evidence>
<sequence length="112" mass="12909">MKLLFSLILFYFCYYLGEFHQPYFPSEIVFSPDNSQTIIAIDEINQRADKTVSYGSGEQETSYAMKHFPYSIPNSPQAKNYVQLLVDSPPRGCMHGTYWKYGGNVFNSFPSH</sequence>
<proteinExistence type="predicted"/>
<name>A0A814XYF2_9BILA</name>
<evidence type="ECO:0000313" key="6">
    <source>
        <dbReference type="EMBL" id="CAF3871035.1"/>
    </source>
</evidence>
<keyword evidence="1" id="KW-0732">Signal</keyword>
<protein>
    <submittedName>
        <fullName evidence="3">Uncharacterized protein</fullName>
    </submittedName>
</protein>
<dbReference type="Proteomes" id="UP000663824">
    <property type="component" value="Unassembled WGS sequence"/>
</dbReference>